<dbReference type="GO" id="GO:0000785">
    <property type="term" value="C:chromatin"/>
    <property type="evidence" value="ECO:0007669"/>
    <property type="project" value="TreeGrafter"/>
</dbReference>
<dbReference type="Proteomes" id="UP000678499">
    <property type="component" value="Unassembled WGS sequence"/>
</dbReference>
<dbReference type="Gene3D" id="2.60.120.650">
    <property type="entry name" value="Cupin"/>
    <property type="match status" value="2"/>
</dbReference>
<feature type="domain" description="JmjC" evidence="1">
    <location>
        <begin position="1"/>
        <end position="166"/>
    </location>
</feature>
<dbReference type="OrthoDB" id="9547406at2759"/>
<protein>
    <recommendedName>
        <fullName evidence="1">JmjC domain-containing protein</fullName>
    </recommendedName>
</protein>
<dbReference type="GO" id="GO:0005634">
    <property type="term" value="C:nucleus"/>
    <property type="evidence" value="ECO:0007669"/>
    <property type="project" value="TreeGrafter"/>
</dbReference>
<evidence type="ECO:0000313" key="2">
    <source>
        <dbReference type="EMBL" id="CAD7280629.1"/>
    </source>
</evidence>
<keyword evidence="3" id="KW-1185">Reference proteome</keyword>
<sequence>DRYKVDLSVMHGNRLPLLLTSLKGRTWFPGITSPFYFLGARGTAFAMHCEDMDLVSINLSLGGYPKIWYGIPMEHLAQYEAVLKLHLGAGACDVPARHKHFLFAEGFLHKYGIKPVVAVQHPWEMIVTFPKGHHGGFNTGFNWNVAVNFAPEFWVDYGIAAVNCSCETVVNIRFSMEPFVQRLQPSMYKDWLFGKMTQTPDEWTQRRDLRACGLSNKHVKTPTLSDLKLTKIPRTKAAWALAEDVSPTEVHLLRLLQERIKFLDGKVTDLLGRGPNKPDTVSCDLLDVIQEEAENRMIRRLQGAMLKDRYKVDLSVMHGNRLPLLLTSLKGRTWFPGITSPFYFLGARGTAFAMHCEDMDLVLINLSLGGYPKIWYGIPMEHLAQYEAILKLHLGAGACDVPARHKHFLFAEVVRDSNGTLGAVRSSTETSSWCRTAVNIRFSMEPFVRRLRPSMYKDWLMGKMTQTPDEWTQRRDLRACGLSNKHVKTPTLSDLKLTKIPRTEAAWALAEDVSPTEVHLLRLLQERIKFLDGKVTDLLGRGPNKPDTVSCDLLDDRIDKHMRGSESSNCCYKRQPSLEYDPIAELYKKFALYKRDGTLASEPPKMSLLESTPDCVIQFAKLMVWSLEGQMAMFAKLMRKPANYNGPHNNWTKEICTFVYDEGFVQLSGHGLRSWCNDYEHWAVPKRAVPRVLSESQVKFPNVYSGNVNTDDIPAKEKVKIKLGEENKKVECIMIGTNLEEEPTGMCGLFMRCDDLKDLIFRVRLHVRSMLDIDEDTSNVTEQVLKKNQKIFYNILMRALYPGNSSAGFLDIADNLRNYVKKRGRFNLLREEIVFLQVNRKQKTIAFFPKLLDTVLCEEIPNMPSSSGGDQDVSWIIENKLRNEHLFHEDGKYVLNDFKKWVYGIPLEAMHIVGGGAARIGFEFLFQFHRKAFTKREKLSDDYMKNYPKNGWKKEWDPHRSEYTGFTMTETGVCYCEIGEEEIIPAFIRITILDGGPAFDGDDPTDEEELINKWNANPKFRNNTFGIMCK</sequence>
<evidence type="ECO:0000313" key="3">
    <source>
        <dbReference type="Proteomes" id="UP000678499"/>
    </source>
</evidence>
<dbReference type="InterPro" id="IPR003347">
    <property type="entry name" value="JmjC_dom"/>
</dbReference>
<dbReference type="Pfam" id="PF02373">
    <property type="entry name" value="JmjC"/>
    <property type="match status" value="2"/>
</dbReference>
<dbReference type="GO" id="GO:0051864">
    <property type="term" value="F:histone H3K36 demethylase activity"/>
    <property type="evidence" value="ECO:0007669"/>
    <property type="project" value="TreeGrafter"/>
</dbReference>
<reference evidence="2" key="1">
    <citation type="submission" date="2020-11" db="EMBL/GenBank/DDBJ databases">
        <authorList>
            <person name="Tran Van P."/>
        </authorList>
    </citation>
    <scope>NUCLEOTIDE SEQUENCE</scope>
</reference>
<dbReference type="EMBL" id="OA884316">
    <property type="protein sequence ID" value="CAD7280629.1"/>
    <property type="molecule type" value="Genomic_DNA"/>
</dbReference>
<evidence type="ECO:0000259" key="1">
    <source>
        <dbReference type="PROSITE" id="PS51184"/>
    </source>
</evidence>
<dbReference type="AlphaFoldDB" id="A0A7R9BU85"/>
<dbReference type="SMART" id="SM00558">
    <property type="entry name" value="JmjC"/>
    <property type="match status" value="1"/>
</dbReference>
<dbReference type="PROSITE" id="PS51184">
    <property type="entry name" value="JMJC"/>
    <property type="match status" value="1"/>
</dbReference>
<feature type="non-terminal residue" evidence="2">
    <location>
        <position position="1030"/>
    </location>
</feature>
<dbReference type="EMBL" id="CAJPEX010002279">
    <property type="protein sequence ID" value="CAG0920781.1"/>
    <property type="molecule type" value="Genomic_DNA"/>
</dbReference>
<accession>A0A7R9BU85</accession>
<proteinExistence type="predicted"/>
<organism evidence="2">
    <name type="scientific">Notodromas monacha</name>
    <dbReference type="NCBI Taxonomy" id="399045"/>
    <lineage>
        <taxon>Eukaryota</taxon>
        <taxon>Metazoa</taxon>
        <taxon>Ecdysozoa</taxon>
        <taxon>Arthropoda</taxon>
        <taxon>Crustacea</taxon>
        <taxon>Oligostraca</taxon>
        <taxon>Ostracoda</taxon>
        <taxon>Podocopa</taxon>
        <taxon>Podocopida</taxon>
        <taxon>Cypridocopina</taxon>
        <taxon>Cypridoidea</taxon>
        <taxon>Cyprididae</taxon>
        <taxon>Notodromas</taxon>
    </lineage>
</organism>
<gene>
    <name evidence="2" type="ORF">NMOB1V02_LOCUS8287</name>
</gene>
<name>A0A7R9BU85_9CRUS</name>
<dbReference type="SUPFAM" id="SSF51197">
    <property type="entry name" value="Clavaminate synthase-like"/>
    <property type="match status" value="2"/>
</dbReference>
<dbReference type="GO" id="GO:0032454">
    <property type="term" value="F:histone H3K9 demethylase activity"/>
    <property type="evidence" value="ECO:0007669"/>
    <property type="project" value="TreeGrafter"/>
</dbReference>
<dbReference type="PANTHER" id="PTHR10694:SF7">
    <property type="entry name" value="[HISTONE H3]-TRIMETHYL-L-LYSINE(9) DEMETHYLASE"/>
    <property type="match status" value="1"/>
</dbReference>
<dbReference type="PANTHER" id="PTHR10694">
    <property type="entry name" value="LYSINE-SPECIFIC DEMETHYLASE"/>
    <property type="match status" value="1"/>
</dbReference>
<dbReference type="GO" id="GO:0010468">
    <property type="term" value="P:regulation of gene expression"/>
    <property type="evidence" value="ECO:0007669"/>
    <property type="project" value="TreeGrafter"/>
</dbReference>